<dbReference type="GO" id="GO:0005829">
    <property type="term" value="C:cytosol"/>
    <property type="evidence" value="ECO:0007669"/>
    <property type="project" value="TreeGrafter"/>
</dbReference>
<dbReference type="Proteomes" id="UP000287908">
    <property type="component" value="Unassembled WGS sequence"/>
</dbReference>
<dbReference type="InterPro" id="IPR018204">
    <property type="entry name" value="Trp_synthase_alpha_AS"/>
</dbReference>
<name>A0A432ZJ34_9GAMM</name>
<evidence type="ECO:0000256" key="5">
    <source>
        <dbReference type="ARBA" id="ARBA00022822"/>
    </source>
</evidence>
<keyword evidence="12" id="KW-1185">Reference proteome</keyword>
<dbReference type="RefSeq" id="WP_126784307.1">
    <property type="nucleotide sequence ID" value="NZ_PIQF01000001.1"/>
</dbReference>
<comment type="similarity">
    <text evidence="9 10">Belongs to the TrpA family.</text>
</comment>
<evidence type="ECO:0000256" key="10">
    <source>
        <dbReference type="RuleBase" id="RU003662"/>
    </source>
</evidence>
<protein>
    <recommendedName>
        <fullName evidence="9">Tryptophan synthase alpha chain</fullName>
        <ecNumber evidence="9">4.2.1.20</ecNumber>
    </recommendedName>
</protein>
<comment type="subunit">
    <text evidence="3 9">Tetramer of two alpha and two beta chains.</text>
</comment>
<keyword evidence="6 9" id="KW-0057">Aromatic amino acid biosynthesis</keyword>
<accession>A0A432ZJ34</accession>
<evidence type="ECO:0000256" key="7">
    <source>
        <dbReference type="ARBA" id="ARBA00023239"/>
    </source>
</evidence>
<dbReference type="Gene3D" id="3.20.20.70">
    <property type="entry name" value="Aldolase class I"/>
    <property type="match status" value="1"/>
</dbReference>
<dbReference type="InterPro" id="IPR011060">
    <property type="entry name" value="RibuloseP-bd_barrel"/>
</dbReference>
<evidence type="ECO:0000256" key="9">
    <source>
        <dbReference type="HAMAP-Rule" id="MF_00131"/>
    </source>
</evidence>
<evidence type="ECO:0000256" key="3">
    <source>
        <dbReference type="ARBA" id="ARBA00011270"/>
    </source>
</evidence>
<dbReference type="EMBL" id="PIQF01000001">
    <property type="protein sequence ID" value="RUO77976.1"/>
    <property type="molecule type" value="Genomic_DNA"/>
</dbReference>
<dbReference type="PROSITE" id="PS00167">
    <property type="entry name" value="TRP_SYNTHASE_ALPHA"/>
    <property type="match status" value="1"/>
</dbReference>
<dbReference type="NCBIfam" id="TIGR00262">
    <property type="entry name" value="trpA"/>
    <property type="match status" value="1"/>
</dbReference>
<dbReference type="PANTHER" id="PTHR43406">
    <property type="entry name" value="TRYPTOPHAN SYNTHASE, ALPHA CHAIN"/>
    <property type="match status" value="1"/>
</dbReference>
<evidence type="ECO:0000256" key="2">
    <source>
        <dbReference type="ARBA" id="ARBA00004733"/>
    </source>
</evidence>
<dbReference type="AlphaFoldDB" id="A0A432ZJ34"/>
<dbReference type="PANTHER" id="PTHR43406:SF1">
    <property type="entry name" value="TRYPTOPHAN SYNTHASE ALPHA CHAIN, CHLOROPLASTIC"/>
    <property type="match status" value="1"/>
</dbReference>
<dbReference type="Pfam" id="PF00290">
    <property type="entry name" value="Trp_syntA"/>
    <property type="match status" value="1"/>
</dbReference>
<gene>
    <name evidence="9" type="primary">trpA</name>
    <name evidence="11" type="ORF">CWI81_05735</name>
</gene>
<feature type="active site" description="Proton acceptor" evidence="9">
    <location>
        <position position="60"/>
    </location>
</feature>
<dbReference type="GO" id="GO:0004834">
    <property type="term" value="F:tryptophan synthase activity"/>
    <property type="evidence" value="ECO:0007669"/>
    <property type="project" value="UniProtKB-UniRule"/>
</dbReference>
<dbReference type="OrthoDB" id="9804578at2"/>
<dbReference type="HAMAP" id="MF_00131">
    <property type="entry name" value="Trp_synth_alpha"/>
    <property type="match status" value="1"/>
</dbReference>
<comment type="catalytic activity">
    <reaction evidence="8 9">
        <text>(1S,2R)-1-C-(indol-3-yl)glycerol 3-phosphate + L-serine = D-glyceraldehyde 3-phosphate + L-tryptophan + H2O</text>
        <dbReference type="Rhea" id="RHEA:10532"/>
        <dbReference type="ChEBI" id="CHEBI:15377"/>
        <dbReference type="ChEBI" id="CHEBI:33384"/>
        <dbReference type="ChEBI" id="CHEBI:57912"/>
        <dbReference type="ChEBI" id="CHEBI:58866"/>
        <dbReference type="ChEBI" id="CHEBI:59776"/>
        <dbReference type="EC" id="4.2.1.20"/>
    </reaction>
</comment>
<dbReference type="InterPro" id="IPR013785">
    <property type="entry name" value="Aldolase_TIM"/>
</dbReference>
<sequence length="266" mass="28237">MSRYEALFKGLSSNNKGAFVPFVTLGDPSPEQSLNVIKALIDGGADALELGLPFSDPVADGPVIQRANLRALQAGTSFNDILRILREVRAYAPEIPIGLLVYANLIYAKGADSFYRQMHEAGVDSVLIADVPTKEAARFADIAKQHSIDAVFICPPDGSDELIERVAKNCSGYVYLLSRAGVTGAETQMQLPASALIDKLKQHGAPPVLLGFGISKPEHVQAAFTAGADGAISGSAVVAIIEKNLDNEQQQVNQLTEFVASMKAAT</sequence>
<comment type="function">
    <text evidence="1 9">The alpha subunit is responsible for the aldol cleavage of indoleglycerol phosphate to indole and glyceraldehyde 3-phosphate.</text>
</comment>
<keyword evidence="7 9" id="KW-0456">Lyase</keyword>
<dbReference type="SUPFAM" id="SSF51366">
    <property type="entry name" value="Ribulose-phoshate binding barrel"/>
    <property type="match status" value="1"/>
</dbReference>
<keyword evidence="4 9" id="KW-0028">Amino-acid biosynthesis</keyword>
<comment type="pathway">
    <text evidence="2 9">Amino-acid biosynthesis; L-tryptophan biosynthesis; L-tryptophan from chorismate: step 5/5.</text>
</comment>
<evidence type="ECO:0000256" key="6">
    <source>
        <dbReference type="ARBA" id="ARBA00023141"/>
    </source>
</evidence>
<evidence type="ECO:0000313" key="11">
    <source>
        <dbReference type="EMBL" id="RUO77976.1"/>
    </source>
</evidence>
<reference evidence="11 12" key="1">
    <citation type="journal article" date="2011" name="Front. Microbiol.">
        <title>Genomic signatures of strain selection and enhancement in Bacillus atrophaeus var. globigii, a historical biowarfare simulant.</title>
        <authorList>
            <person name="Gibbons H.S."/>
            <person name="Broomall S.M."/>
            <person name="McNew L.A."/>
            <person name="Daligault H."/>
            <person name="Chapman C."/>
            <person name="Bruce D."/>
            <person name="Karavis M."/>
            <person name="Krepps M."/>
            <person name="McGregor P.A."/>
            <person name="Hong C."/>
            <person name="Park K.H."/>
            <person name="Akmal A."/>
            <person name="Feldman A."/>
            <person name="Lin J.S."/>
            <person name="Chang W.E."/>
            <person name="Higgs B.W."/>
            <person name="Demirev P."/>
            <person name="Lindquist J."/>
            <person name="Liem A."/>
            <person name="Fochler E."/>
            <person name="Read T.D."/>
            <person name="Tapia R."/>
            <person name="Johnson S."/>
            <person name="Bishop-Lilly K.A."/>
            <person name="Detter C."/>
            <person name="Han C."/>
            <person name="Sozhamannan S."/>
            <person name="Rosenzweig C.N."/>
            <person name="Skowronski E.W."/>
        </authorList>
    </citation>
    <scope>NUCLEOTIDE SEQUENCE [LARGE SCALE GENOMIC DNA]</scope>
    <source>
        <strain evidence="11 12">CL-SP19</strain>
    </source>
</reference>
<dbReference type="InterPro" id="IPR002028">
    <property type="entry name" value="Trp_synthase_suA"/>
</dbReference>
<dbReference type="EC" id="4.2.1.20" evidence="9"/>
<comment type="caution">
    <text evidence="11">The sequence shown here is derived from an EMBL/GenBank/DDBJ whole genome shotgun (WGS) entry which is preliminary data.</text>
</comment>
<evidence type="ECO:0000256" key="8">
    <source>
        <dbReference type="ARBA" id="ARBA00049047"/>
    </source>
</evidence>
<feature type="active site" description="Proton acceptor" evidence="9">
    <location>
        <position position="49"/>
    </location>
</feature>
<dbReference type="CDD" id="cd04724">
    <property type="entry name" value="Tryptophan_synthase_alpha"/>
    <property type="match status" value="1"/>
</dbReference>
<evidence type="ECO:0000313" key="12">
    <source>
        <dbReference type="Proteomes" id="UP000287908"/>
    </source>
</evidence>
<evidence type="ECO:0000256" key="4">
    <source>
        <dbReference type="ARBA" id="ARBA00022605"/>
    </source>
</evidence>
<organism evidence="11 12">
    <name type="scientific">Idiomarina seosinensis</name>
    <dbReference type="NCBI Taxonomy" id="281739"/>
    <lineage>
        <taxon>Bacteria</taxon>
        <taxon>Pseudomonadati</taxon>
        <taxon>Pseudomonadota</taxon>
        <taxon>Gammaproteobacteria</taxon>
        <taxon>Alteromonadales</taxon>
        <taxon>Idiomarinaceae</taxon>
        <taxon>Idiomarina</taxon>
    </lineage>
</organism>
<keyword evidence="5 9" id="KW-0822">Tryptophan biosynthesis</keyword>
<dbReference type="FunFam" id="3.20.20.70:FF:000037">
    <property type="entry name" value="Tryptophan synthase alpha chain"/>
    <property type="match status" value="1"/>
</dbReference>
<evidence type="ECO:0000256" key="1">
    <source>
        <dbReference type="ARBA" id="ARBA00003365"/>
    </source>
</evidence>
<dbReference type="UniPathway" id="UPA00035">
    <property type="reaction ID" value="UER00044"/>
</dbReference>
<proteinExistence type="inferred from homology"/>